<dbReference type="Pfam" id="PF00533">
    <property type="entry name" value="BRCT"/>
    <property type="match status" value="1"/>
</dbReference>
<dbReference type="SUPFAM" id="SSF52113">
    <property type="entry name" value="BRCT domain"/>
    <property type="match status" value="1"/>
</dbReference>
<dbReference type="InterPro" id="IPR036420">
    <property type="entry name" value="BRCT_dom_sf"/>
</dbReference>
<feature type="domain" description="BRCT" evidence="1">
    <location>
        <begin position="105"/>
        <end position="169"/>
    </location>
</feature>
<protein>
    <recommendedName>
        <fullName evidence="1">BRCT domain-containing protein</fullName>
    </recommendedName>
</protein>
<gene>
    <name evidence="2" type="ORF">VIS19158_04061</name>
</gene>
<dbReference type="InterPro" id="IPR001357">
    <property type="entry name" value="BRCT_dom"/>
</dbReference>
<dbReference type="RefSeq" id="WP_005593850.1">
    <property type="nucleotide sequence ID" value="NZ_AFWE01000069.1"/>
</dbReference>
<evidence type="ECO:0000313" key="3">
    <source>
        <dbReference type="Proteomes" id="UP000004349"/>
    </source>
</evidence>
<dbReference type="Proteomes" id="UP000004349">
    <property type="component" value="Unassembled WGS sequence"/>
</dbReference>
<name>F9RKW2_9VIBR</name>
<dbReference type="Gene3D" id="3.40.50.10190">
    <property type="entry name" value="BRCT domain"/>
    <property type="match status" value="1"/>
</dbReference>
<sequence>MNQAIKDKLPQAQEVFTCLYRNSKGQVSVQELANASLNESNTKSYIQGWSIKHSRPITLLTDQVIQTFSHGEEAIEAFESGNYSENNQIELPNSNRLSSQETMDICFTGFEKKEKEELVKLAETHNMVVKKSVTKYLNILCFGRTAGPSKLAQANSQGVIVLTRIQLENLLITGELPDSLAEDINLKDSSARKKVLSQEELVADINTSLAGLRELGRRENLIALFHEGSALGWKFHVPDVFREALDIKLTPISIQNNTISTWTQGHAYSFQRGDSIGSVSTKDWNNFLQQDGILLQIAYSNPAGFEENKRIEGKFTGSFYQSKTHKSSRQLNDSQIEVSSYVYDSGSLTIDIFKVNEAKTRVEKFDSIALSQVDFVTLLQQGYYWKKPLDKDDDTPIEKITLIP</sequence>
<evidence type="ECO:0000313" key="2">
    <source>
        <dbReference type="EMBL" id="EGU39436.1"/>
    </source>
</evidence>
<dbReference type="EMBL" id="AFWE01000069">
    <property type="protein sequence ID" value="EGU39436.1"/>
    <property type="molecule type" value="Genomic_DNA"/>
</dbReference>
<reference evidence="2 3" key="1">
    <citation type="journal article" date="2012" name="Int. J. Syst. Evol. Microbiol.">
        <title>Vibrio caribbeanicus sp. nov., isolated from the marine sponge Scleritoderma cyanea.</title>
        <authorList>
            <person name="Hoffmann M."/>
            <person name="Monday S.R."/>
            <person name="Allard M.W."/>
            <person name="Strain E.A."/>
            <person name="Whittaker P."/>
            <person name="Naum M."/>
            <person name="McCarthy P.J."/>
            <person name="Lopez J.V."/>
            <person name="Fischer M."/>
            <person name="Brown E.W."/>
        </authorList>
    </citation>
    <scope>NUCLEOTIDE SEQUENCE [LARGE SCALE GENOMIC DNA]</scope>
    <source>
        <strain evidence="2 3">LMG 19158</strain>
    </source>
</reference>
<organism evidence="2 3">
    <name type="scientific">Vibrio scophthalmi LMG 19158</name>
    <dbReference type="NCBI Taxonomy" id="870967"/>
    <lineage>
        <taxon>Bacteria</taxon>
        <taxon>Pseudomonadati</taxon>
        <taxon>Pseudomonadota</taxon>
        <taxon>Gammaproteobacteria</taxon>
        <taxon>Vibrionales</taxon>
        <taxon>Vibrionaceae</taxon>
        <taxon>Vibrio</taxon>
    </lineage>
</organism>
<proteinExistence type="predicted"/>
<comment type="caution">
    <text evidence="2">The sequence shown here is derived from an EMBL/GenBank/DDBJ whole genome shotgun (WGS) entry which is preliminary data.</text>
</comment>
<evidence type="ECO:0000259" key="1">
    <source>
        <dbReference type="Pfam" id="PF00533"/>
    </source>
</evidence>
<dbReference type="eggNOG" id="COG0272">
    <property type="taxonomic scope" value="Bacteria"/>
</dbReference>
<accession>F9RKW2</accession>
<dbReference type="AlphaFoldDB" id="F9RKW2"/>